<organism evidence="1 2">
    <name type="scientific">Hevea brasiliensis</name>
    <name type="common">Para rubber tree</name>
    <name type="synonym">Siphonia brasiliensis</name>
    <dbReference type="NCBI Taxonomy" id="3981"/>
    <lineage>
        <taxon>Eukaryota</taxon>
        <taxon>Viridiplantae</taxon>
        <taxon>Streptophyta</taxon>
        <taxon>Embryophyta</taxon>
        <taxon>Tracheophyta</taxon>
        <taxon>Spermatophyta</taxon>
        <taxon>Magnoliopsida</taxon>
        <taxon>eudicotyledons</taxon>
        <taxon>Gunneridae</taxon>
        <taxon>Pentapetalae</taxon>
        <taxon>rosids</taxon>
        <taxon>fabids</taxon>
        <taxon>Malpighiales</taxon>
        <taxon>Euphorbiaceae</taxon>
        <taxon>Crotonoideae</taxon>
        <taxon>Micrandreae</taxon>
        <taxon>Hevea</taxon>
    </lineage>
</organism>
<accession>A0A6A6KKN2</accession>
<sequence length="138" mass="14399">MVENVNFRNFKGTYSDTCSILIEMASYPFSSLQVSAGTQVPAQPSPCPIPVYFLTLLEVISDLAAYVSSLLSKPAGIDALGPIGASALGPIGTPLGAISSFEGITSIERHSRTYEEVPTTSAPAPVTFSTMSSFATSS</sequence>
<proteinExistence type="predicted"/>
<protein>
    <submittedName>
        <fullName evidence="1">Uncharacterized protein</fullName>
    </submittedName>
</protein>
<dbReference type="Proteomes" id="UP000467840">
    <property type="component" value="Chromosome 8"/>
</dbReference>
<dbReference type="AlphaFoldDB" id="A0A6A6KKN2"/>
<comment type="caution">
    <text evidence="1">The sequence shown here is derived from an EMBL/GenBank/DDBJ whole genome shotgun (WGS) entry which is preliminary data.</text>
</comment>
<evidence type="ECO:0000313" key="1">
    <source>
        <dbReference type="EMBL" id="KAF2288865.1"/>
    </source>
</evidence>
<evidence type="ECO:0000313" key="2">
    <source>
        <dbReference type="Proteomes" id="UP000467840"/>
    </source>
</evidence>
<name>A0A6A6KKN2_HEVBR</name>
<gene>
    <name evidence="1" type="ORF">GH714_020524</name>
</gene>
<reference evidence="1 2" key="1">
    <citation type="journal article" date="2020" name="Mol. Plant">
        <title>The Chromosome-Based Rubber Tree Genome Provides New Insights into Spurge Genome Evolution and Rubber Biosynthesis.</title>
        <authorList>
            <person name="Liu J."/>
            <person name="Shi C."/>
            <person name="Shi C.C."/>
            <person name="Li W."/>
            <person name="Zhang Q.J."/>
            <person name="Zhang Y."/>
            <person name="Li K."/>
            <person name="Lu H.F."/>
            <person name="Shi C."/>
            <person name="Zhu S.T."/>
            <person name="Xiao Z.Y."/>
            <person name="Nan H."/>
            <person name="Yue Y."/>
            <person name="Zhu X.G."/>
            <person name="Wu Y."/>
            <person name="Hong X.N."/>
            <person name="Fan G.Y."/>
            <person name="Tong Y."/>
            <person name="Zhang D."/>
            <person name="Mao C.L."/>
            <person name="Liu Y.L."/>
            <person name="Hao S.J."/>
            <person name="Liu W.Q."/>
            <person name="Lv M.Q."/>
            <person name="Zhang H.B."/>
            <person name="Liu Y."/>
            <person name="Hu-Tang G.R."/>
            <person name="Wang J.P."/>
            <person name="Wang J.H."/>
            <person name="Sun Y.H."/>
            <person name="Ni S.B."/>
            <person name="Chen W.B."/>
            <person name="Zhang X.C."/>
            <person name="Jiao Y.N."/>
            <person name="Eichler E.E."/>
            <person name="Li G.H."/>
            <person name="Liu X."/>
            <person name="Gao L.Z."/>
        </authorList>
    </citation>
    <scope>NUCLEOTIDE SEQUENCE [LARGE SCALE GENOMIC DNA]</scope>
    <source>
        <strain evidence="2">cv. GT1</strain>
        <tissue evidence="1">Leaf</tissue>
    </source>
</reference>
<keyword evidence="2" id="KW-1185">Reference proteome</keyword>
<dbReference type="EMBL" id="JAAGAX010000016">
    <property type="protein sequence ID" value="KAF2288865.1"/>
    <property type="molecule type" value="Genomic_DNA"/>
</dbReference>